<reference evidence="3" key="1">
    <citation type="journal article" date="2019" name="Int. J. Syst. Evol. Microbiol.">
        <title>The Global Catalogue of Microorganisms (GCM) 10K type strain sequencing project: providing services to taxonomists for standard genome sequencing and annotation.</title>
        <authorList>
            <consortium name="The Broad Institute Genomics Platform"/>
            <consortium name="The Broad Institute Genome Sequencing Center for Infectious Disease"/>
            <person name="Wu L."/>
            <person name="Ma J."/>
        </authorList>
    </citation>
    <scope>NUCLEOTIDE SEQUENCE [LARGE SCALE GENOMIC DNA]</scope>
    <source>
        <strain evidence="3">JCM 31920</strain>
    </source>
</reference>
<name>A0ABP8M850_9BACT</name>
<dbReference type="RefSeq" id="WP_345031815.1">
    <property type="nucleotide sequence ID" value="NZ_BAABEY010000033.1"/>
</dbReference>
<keyword evidence="1" id="KW-0812">Transmembrane</keyword>
<evidence type="ECO:0000256" key="1">
    <source>
        <dbReference type="SAM" id="Phobius"/>
    </source>
</evidence>
<keyword evidence="3" id="KW-1185">Reference proteome</keyword>
<feature type="transmembrane region" description="Helical" evidence="1">
    <location>
        <begin position="7"/>
        <end position="23"/>
    </location>
</feature>
<dbReference type="EMBL" id="BAABEY010000033">
    <property type="protein sequence ID" value="GAA4445109.1"/>
    <property type="molecule type" value="Genomic_DNA"/>
</dbReference>
<feature type="transmembrane region" description="Helical" evidence="1">
    <location>
        <begin position="439"/>
        <end position="465"/>
    </location>
</feature>
<feature type="transmembrane region" description="Helical" evidence="1">
    <location>
        <begin position="477"/>
        <end position="497"/>
    </location>
</feature>
<keyword evidence="1" id="KW-1133">Transmembrane helix</keyword>
<accession>A0ABP8M850</accession>
<evidence type="ECO:0000313" key="3">
    <source>
        <dbReference type="Proteomes" id="UP001501508"/>
    </source>
</evidence>
<protein>
    <recommendedName>
        <fullName evidence="4">CHASE2 domain-containing protein</fullName>
    </recommendedName>
</protein>
<evidence type="ECO:0000313" key="2">
    <source>
        <dbReference type="EMBL" id="GAA4445109.1"/>
    </source>
</evidence>
<keyword evidence="1" id="KW-0472">Membrane</keyword>
<feature type="transmembrane region" description="Helical" evidence="1">
    <location>
        <begin position="35"/>
        <end position="53"/>
    </location>
</feature>
<organism evidence="2 3">
    <name type="scientific">Ravibacter arvi</name>
    <dbReference type="NCBI Taxonomy" id="2051041"/>
    <lineage>
        <taxon>Bacteria</taxon>
        <taxon>Pseudomonadati</taxon>
        <taxon>Bacteroidota</taxon>
        <taxon>Cytophagia</taxon>
        <taxon>Cytophagales</taxon>
        <taxon>Spirosomataceae</taxon>
        <taxon>Ravibacter</taxon>
    </lineage>
</organism>
<feature type="transmembrane region" description="Helical" evidence="1">
    <location>
        <begin position="373"/>
        <end position="394"/>
    </location>
</feature>
<sequence length="521" mass="59003">MSFPIEILIAIGLEAAIIFILFYPGGESFFNPVRQFLFCLASALLLLAAQFFISTRSASFVVPTSEIIRNGTAPLKRFFAKRGLMSQALESDFIRDNFILVDVSYDMVLTPHNSERNVQVDRGELNQLYQMLYKNRDEFSFVVSDIYVQDLDKPENHTDSLLIDTIDRLGNAKKIIQAVTDVSDDSYTHLRDRGIPVGMVDSDMGGGFLHRADLRIDERVKYLPYEMLLRTENAGSTDQDGLPPPEPGVVPALPAPVQLIDGEQLSVHYTRPWKLSILKKVFTPQFFFIEPADLNPEKLMIVFLKDIANDEGLLKEQLQRFKNRDKKPIIVVGTFRGAFDLHRTTYGDLHGGFVLLNIFYNLHKHYNYLSVKYLFFVLAGFFIVFYSGLINTLLGHSVDIPGKAARSTLLYGILLRRLQKIVETAREETARPRNQVLAYCLNIPFIILLVVIQNFQYLLLILIVAFSDFYYNQSLNVLSLAGLVYASNGFLKTLLFITRKPLGESPVDPGNAAVSYAKVQE</sequence>
<dbReference type="Proteomes" id="UP001501508">
    <property type="component" value="Unassembled WGS sequence"/>
</dbReference>
<evidence type="ECO:0008006" key="4">
    <source>
        <dbReference type="Google" id="ProtNLM"/>
    </source>
</evidence>
<proteinExistence type="predicted"/>
<gene>
    <name evidence="2" type="ORF">GCM10023091_36240</name>
</gene>
<comment type="caution">
    <text evidence="2">The sequence shown here is derived from an EMBL/GenBank/DDBJ whole genome shotgun (WGS) entry which is preliminary data.</text>
</comment>